<proteinExistence type="predicted"/>
<accession>A0AAD3Y250</accession>
<evidence type="ECO:0000256" key="1">
    <source>
        <dbReference type="SAM" id="MobiDB-lite"/>
    </source>
</evidence>
<dbReference type="EMBL" id="BSYO01000028">
    <property type="protein sequence ID" value="GMH24659.1"/>
    <property type="molecule type" value="Genomic_DNA"/>
</dbReference>
<dbReference type="AlphaFoldDB" id="A0AAD3Y250"/>
<name>A0AAD3Y250_NEPGR</name>
<reference evidence="2" key="1">
    <citation type="submission" date="2023-05" db="EMBL/GenBank/DDBJ databases">
        <title>Nepenthes gracilis genome sequencing.</title>
        <authorList>
            <person name="Fukushima K."/>
        </authorList>
    </citation>
    <scope>NUCLEOTIDE SEQUENCE</scope>
    <source>
        <strain evidence="2">SING2019-196</strain>
    </source>
</reference>
<comment type="caution">
    <text evidence="2">The sequence shown here is derived from an EMBL/GenBank/DDBJ whole genome shotgun (WGS) entry which is preliminary data.</text>
</comment>
<keyword evidence="3" id="KW-1185">Reference proteome</keyword>
<feature type="region of interest" description="Disordered" evidence="1">
    <location>
        <begin position="44"/>
        <end position="73"/>
    </location>
</feature>
<evidence type="ECO:0000313" key="2">
    <source>
        <dbReference type="EMBL" id="GMH24659.1"/>
    </source>
</evidence>
<protein>
    <submittedName>
        <fullName evidence="2">Uncharacterized protein</fullName>
    </submittedName>
</protein>
<evidence type="ECO:0000313" key="3">
    <source>
        <dbReference type="Proteomes" id="UP001279734"/>
    </source>
</evidence>
<organism evidence="2 3">
    <name type="scientific">Nepenthes gracilis</name>
    <name type="common">Slender pitcher plant</name>
    <dbReference type="NCBI Taxonomy" id="150966"/>
    <lineage>
        <taxon>Eukaryota</taxon>
        <taxon>Viridiplantae</taxon>
        <taxon>Streptophyta</taxon>
        <taxon>Embryophyta</taxon>
        <taxon>Tracheophyta</taxon>
        <taxon>Spermatophyta</taxon>
        <taxon>Magnoliopsida</taxon>
        <taxon>eudicotyledons</taxon>
        <taxon>Gunneridae</taxon>
        <taxon>Pentapetalae</taxon>
        <taxon>Caryophyllales</taxon>
        <taxon>Nepenthaceae</taxon>
        <taxon>Nepenthes</taxon>
    </lineage>
</organism>
<dbReference type="Proteomes" id="UP001279734">
    <property type="component" value="Unassembled WGS sequence"/>
</dbReference>
<gene>
    <name evidence="2" type="ORF">Nepgr_026502</name>
</gene>
<feature type="compositionally biased region" description="Polar residues" evidence="1">
    <location>
        <begin position="50"/>
        <end position="63"/>
    </location>
</feature>
<sequence length="73" mass="7803">MPPTSSATCPLLMSRLTIGPRSPCPYVIQGVLVPPLGHDAPCPGHLRSPRTCQSPQDSLSDSRSPGHVSLWEE</sequence>